<feature type="binding site" evidence="6">
    <location>
        <position position="84"/>
    </location>
    <ligand>
        <name>Zn(2+)</name>
        <dbReference type="ChEBI" id="CHEBI:29105"/>
        <note>catalytic</note>
    </ligand>
</feature>
<feature type="binding site" evidence="6">
    <location>
        <position position="54"/>
    </location>
    <ligand>
        <name>Zn(2+)</name>
        <dbReference type="ChEBI" id="CHEBI:29105"/>
        <note>catalytic</note>
    </ligand>
</feature>
<dbReference type="AlphaFoldDB" id="A0A846MU11"/>
<dbReference type="Pfam" id="PF14437">
    <property type="entry name" value="MafB19-deam"/>
    <property type="match status" value="1"/>
</dbReference>
<evidence type="ECO:0000313" key="8">
    <source>
        <dbReference type="EMBL" id="NIK74790.1"/>
    </source>
</evidence>
<sequence>MILDDAYFMRIALQEAQKAYEQGEIPVGAVLVHEQKIIAKAHNQTERFLDVTAHAEILCVTAATQALGGKYLPDCTLYVTLEPCVMCAGALAWAQLGRLVFAASDEKRGYSRHQPSILHPKTQVKAGVLEAEAAALLKSFFKKLRN</sequence>
<evidence type="ECO:0000259" key="7">
    <source>
        <dbReference type="PROSITE" id="PS51747"/>
    </source>
</evidence>
<accession>A0A846MU11</accession>
<feature type="binding site" evidence="6">
    <location>
        <position position="87"/>
    </location>
    <ligand>
        <name>Zn(2+)</name>
        <dbReference type="ChEBI" id="CHEBI:29105"/>
        <note>catalytic</note>
    </ligand>
</feature>
<evidence type="ECO:0000256" key="6">
    <source>
        <dbReference type="HAMAP-Rule" id="MF_00972"/>
    </source>
</evidence>
<gene>
    <name evidence="6" type="primary">tadA</name>
    <name evidence="8" type="ORF">FHS56_002323</name>
</gene>
<keyword evidence="4 6" id="KW-0862">Zinc</keyword>
<comment type="cofactor">
    <cofactor evidence="6">
        <name>Zn(2+)</name>
        <dbReference type="ChEBI" id="CHEBI:29105"/>
    </cofactor>
    <text evidence="6">Binds 1 zinc ion per subunit.</text>
</comment>
<dbReference type="GO" id="GO:0052717">
    <property type="term" value="F:tRNA-specific adenosine-34 deaminase activity"/>
    <property type="evidence" value="ECO:0007669"/>
    <property type="project" value="UniProtKB-UniRule"/>
</dbReference>
<feature type="active site" description="Proton donor" evidence="6">
    <location>
        <position position="56"/>
    </location>
</feature>
<comment type="subunit">
    <text evidence="6">Homodimer.</text>
</comment>
<keyword evidence="3 6" id="KW-0378">Hydrolase</keyword>
<evidence type="ECO:0000256" key="3">
    <source>
        <dbReference type="ARBA" id="ARBA00022801"/>
    </source>
</evidence>
<evidence type="ECO:0000256" key="1">
    <source>
        <dbReference type="ARBA" id="ARBA00022694"/>
    </source>
</evidence>
<evidence type="ECO:0000256" key="5">
    <source>
        <dbReference type="ARBA" id="ARBA00048045"/>
    </source>
</evidence>
<dbReference type="InterPro" id="IPR016193">
    <property type="entry name" value="Cytidine_deaminase-like"/>
</dbReference>
<dbReference type="Gene3D" id="3.40.140.10">
    <property type="entry name" value="Cytidine Deaminase, domain 2"/>
    <property type="match status" value="1"/>
</dbReference>
<reference evidence="8 9" key="1">
    <citation type="submission" date="2020-03" db="EMBL/GenBank/DDBJ databases">
        <title>Genomic Encyclopedia of Type Strains, Phase IV (KMG-IV): sequencing the most valuable type-strain genomes for metagenomic binning, comparative biology and taxonomic classification.</title>
        <authorList>
            <person name="Goeker M."/>
        </authorList>
    </citation>
    <scope>NUCLEOTIDE SEQUENCE [LARGE SCALE GENOMIC DNA]</scope>
    <source>
        <strain evidence="8 9">DSM 5718</strain>
    </source>
</reference>
<keyword evidence="9" id="KW-1185">Reference proteome</keyword>
<dbReference type="HAMAP" id="MF_00972">
    <property type="entry name" value="tRNA_aden_deaminase"/>
    <property type="match status" value="1"/>
</dbReference>
<dbReference type="InterPro" id="IPR058535">
    <property type="entry name" value="MafB19-deam"/>
</dbReference>
<keyword evidence="1 6" id="KW-0819">tRNA processing</keyword>
<dbReference type="EMBL" id="JAASRN010000007">
    <property type="protein sequence ID" value="NIK74790.1"/>
    <property type="molecule type" value="Genomic_DNA"/>
</dbReference>
<dbReference type="InterPro" id="IPR028883">
    <property type="entry name" value="tRNA_aden_deaminase"/>
</dbReference>
<name>A0A846MU11_9BACT</name>
<dbReference type="EC" id="3.5.4.33" evidence="6"/>
<protein>
    <recommendedName>
        <fullName evidence="6">tRNA-specific adenosine deaminase</fullName>
        <ecNumber evidence="6">3.5.4.33</ecNumber>
    </recommendedName>
</protein>
<dbReference type="PANTHER" id="PTHR11079:SF202">
    <property type="entry name" value="TRNA-SPECIFIC ADENOSINE DEAMINASE"/>
    <property type="match status" value="1"/>
</dbReference>
<evidence type="ECO:0000256" key="4">
    <source>
        <dbReference type="ARBA" id="ARBA00022833"/>
    </source>
</evidence>
<dbReference type="PROSITE" id="PS51747">
    <property type="entry name" value="CYT_DCMP_DEAMINASES_2"/>
    <property type="match status" value="1"/>
</dbReference>
<comment type="catalytic activity">
    <reaction evidence="5 6">
        <text>adenosine(34) in tRNA + H2O + H(+) = inosine(34) in tRNA + NH4(+)</text>
        <dbReference type="Rhea" id="RHEA:43168"/>
        <dbReference type="Rhea" id="RHEA-COMP:10373"/>
        <dbReference type="Rhea" id="RHEA-COMP:10374"/>
        <dbReference type="ChEBI" id="CHEBI:15377"/>
        <dbReference type="ChEBI" id="CHEBI:15378"/>
        <dbReference type="ChEBI" id="CHEBI:28938"/>
        <dbReference type="ChEBI" id="CHEBI:74411"/>
        <dbReference type="ChEBI" id="CHEBI:82852"/>
        <dbReference type="EC" id="3.5.4.33"/>
    </reaction>
</comment>
<evidence type="ECO:0000313" key="9">
    <source>
        <dbReference type="Proteomes" id="UP000537126"/>
    </source>
</evidence>
<evidence type="ECO:0000256" key="2">
    <source>
        <dbReference type="ARBA" id="ARBA00022723"/>
    </source>
</evidence>
<organism evidence="8 9">
    <name type="scientific">Thermonema lapsum</name>
    <dbReference type="NCBI Taxonomy" id="28195"/>
    <lineage>
        <taxon>Bacteria</taxon>
        <taxon>Pseudomonadati</taxon>
        <taxon>Bacteroidota</taxon>
        <taxon>Cytophagia</taxon>
        <taxon>Cytophagales</taxon>
        <taxon>Thermonemataceae</taxon>
        <taxon>Thermonema</taxon>
    </lineage>
</organism>
<dbReference type="RefSeq" id="WP_166920904.1">
    <property type="nucleotide sequence ID" value="NZ_JAASRN010000007.1"/>
</dbReference>
<dbReference type="GO" id="GO:0008270">
    <property type="term" value="F:zinc ion binding"/>
    <property type="evidence" value="ECO:0007669"/>
    <property type="project" value="UniProtKB-UniRule"/>
</dbReference>
<dbReference type="Proteomes" id="UP000537126">
    <property type="component" value="Unassembled WGS sequence"/>
</dbReference>
<dbReference type="InterPro" id="IPR002125">
    <property type="entry name" value="CMP_dCMP_dom"/>
</dbReference>
<dbReference type="CDD" id="cd01285">
    <property type="entry name" value="nucleoside_deaminase"/>
    <property type="match status" value="1"/>
</dbReference>
<dbReference type="PANTHER" id="PTHR11079">
    <property type="entry name" value="CYTOSINE DEAMINASE FAMILY MEMBER"/>
    <property type="match status" value="1"/>
</dbReference>
<proteinExistence type="inferred from homology"/>
<comment type="caution">
    <text evidence="8">The sequence shown here is derived from an EMBL/GenBank/DDBJ whole genome shotgun (WGS) entry which is preliminary data.</text>
</comment>
<dbReference type="GO" id="GO:0002100">
    <property type="term" value="P:tRNA wobble adenosine to inosine editing"/>
    <property type="evidence" value="ECO:0007669"/>
    <property type="project" value="UniProtKB-UniRule"/>
</dbReference>
<feature type="domain" description="CMP/dCMP-type deaminase" evidence="7">
    <location>
        <begin position="3"/>
        <end position="113"/>
    </location>
</feature>
<comment type="similarity">
    <text evidence="6">Belongs to the cytidine and deoxycytidylate deaminase family.</text>
</comment>
<dbReference type="SUPFAM" id="SSF53927">
    <property type="entry name" value="Cytidine deaminase-like"/>
    <property type="match status" value="1"/>
</dbReference>
<keyword evidence="2 6" id="KW-0479">Metal-binding</keyword>
<comment type="function">
    <text evidence="6">Catalyzes the deamination of adenosine to inosine at the wobble position 34 of tRNA(Arg2).</text>
</comment>